<evidence type="ECO:0000313" key="2">
    <source>
        <dbReference type="Proteomes" id="UP000582981"/>
    </source>
</evidence>
<proteinExistence type="predicted"/>
<dbReference type="EMBL" id="JACAPU010000013">
    <property type="protein sequence ID" value="NWB47117.1"/>
    <property type="molecule type" value="Genomic_DNA"/>
</dbReference>
<reference evidence="1 2" key="1">
    <citation type="submission" date="2020-04" db="EMBL/GenBank/DDBJ databases">
        <title>Molecular characterization of pseudomonads from Agaricus bisporus reveal novel blotch 2 pathogens in Western Europe.</title>
        <authorList>
            <person name="Taparia T."/>
            <person name="Krijger M."/>
            <person name="Haynes E."/>
            <person name="Elpinstone J.G."/>
            <person name="Noble R."/>
            <person name="Van Der Wolf J."/>
        </authorList>
    </citation>
    <scope>NUCLEOTIDE SEQUENCE [LARGE SCALE GENOMIC DNA]</scope>
    <source>
        <strain evidence="1 2">F1001</strain>
    </source>
</reference>
<dbReference type="Proteomes" id="UP000582981">
    <property type="component" value="Unassembled WGS sequence"/>
</dbReference>
<sequence length="111" mass="12438">MMLCYGLIDAPTNFTVADDWAPSEPMVAGWILMSEQWPATRPDRFGDWIARPTGLWEWVKYPDPPFAVVYHEGKLKNADTMEEIAIETLPGNVAARLDALETPPPPLLPES</sequence>
<dbReference type="RefSeq" id="WP_157815174.1">
    <property type="nucleotide sequence ID" value="NZ_JACAPU010000013.1"/>
</dbReference>
<organism evidence="1 2">
    <name type="scientific">Pseudomonas gingeri</name>
    <dbReference type="NCBI Taxonomy" id="117681"/>
    <lineage>
        <taxon>Bacteria</taxon>
        <taxon>Pseudomonadati</taxon>
        <taxon>Pseudomonadota</taxon>
        <taxon>Gammaproteobacteria</taxon>
        <taxon>Pseudomonadales</taxon>
        <taxon>Pseudomonadaceae</taxon>
        <taxon>Pseudomonas</taxon>
    </lineage>
</organism>
<accession>A0A7Y7WCZ1</accession>
<evidence type="ECO:0000313" key="1">
    <source>
        <dbReference type="EMBL" id="NWB47117.1"/>
    </source>
</evidence>
<dbReference type="AlphaFoldDB" id="A0A7Y7WCZ1"/>
<comment type="caution">
    <text evidence="1">The sequence shown here is derived from an EMBL/GenBank/DDBJ whole genome shotgun (WGS) entry which is preliminary data.</text>
</comment>
<protein>
    <submittedName>
        <fullName evidence="1">Uncharacterized protein</fullName>
    </submittedName>
</protein>
<gene>
    <name evidence="1" type="ORF">HX829_11500</name>
</gene>
<name>A0A7Y7WCZ1_9PSED</name>